<dbReference type="RefSeq" id="WP_146301695.1">
    <property type="nucleotide sequence ID" value="NZ_CP042301.2"/>
</dbReference>
<dbReference type="PANTHER" id="PTHR10584">
    <property type="entry name" value="SUGAR KINASE"/>
    <property type="match status" value="1"/>
</dbReference>
<dbReference type="CDD" id="cd01941">
    <property type="entry name" value="YeiC_kinase_like"/>
    <property type="match status" value="1"/>
</dbReference>
<dbReference type="InterPro" id="IPR029056">
    <property type="entry name" value="Ribokinase-like"/>
</dbReference>
<proteinExistence type="predicted"/>
<sequence>MPPSPSILAIGGAHIDRRGRVLGDFVPGASNPGEMREEVGGGAFNAARAMAGRSHGVALLSARGGDAGGDAVAAAIERAGLADLSAIFLDRATPSYTAILDRGGDVLAALADMALYDLAFDKQLRRAKTRDALAGAEAILCDANLPAAALERLAGLAGETPLFAIGVSPAKVTRLRRIAGRIACLFINRREAAALAGADAAADPSSLAAALRAAGLRSAVVTSGSAPLVAFEDATVFEVTPPATDRVADVTGAGDALAGTVVSALVRGQPFADAVREGLAAARLCIESTHAAPDHDPDAFARVLATIPPLHALPLATI</sequence>
<reference evidence="4" key="1">
    <citation type="submission" date="2020-04" db="EMBL/GenBank/DDBJ databases">
        <title>Nitratireductor sp. nov. isolated from mangrove soil.</title>
        <authorList>
            <person name="Ye Y."/>
        </authorList>
    </citation>
    <scope>NUCLEOTIDE SEQUENCE</scope>
    <source>
        <strain evidence="4">SY7</strain>
    </source>
</reference>
<dbReference type="OrthoDB" id="9806249at2"/>
<dbReference type="KEGG" id="niy:FQ775_23335"/>
<keyword evidence="2 4" id="KW-0418">Kinase</keyword>
<gene>
    <name evidence="4" type="ORF">FQ775_23335</name>
</gene>
<feature type="domain" description="Carbohydrate kinase PfkB" evidence="3">
    <location>
        <begin position="6"/>
        <end position="292"/>
    </location>
</feature>
<evidence type="ECO:0000256" key="1">
    <source>
        <dbReference type="ARBA" id="ARBA00022679"/>
    </source>
</evidence>
<dbReference type="PANTHER" id="PTHR10584:SF166">
    <property type="entry name" value="RIBOKINASE"/>
    <property type="match status" value="1"/>
</dbReference>
<dbReference type="EMBL" id="CP042301">
    <property type="protein sequence ID" value="QDZ03062.1"/>
    <property type="molecule type" value="Genomic_DNA"/>
</dbReference>
<accession>A0A5B8L5L2</accession>
<dbReference type="GO" id="GO:0005829">
    <property type="term" value="C:cytosol"/>
    <property type="evidence" value="ECO:0007669"/>
    <property type="project" value="TreeGrafter"/>
</dbReference>
<evidence type="ECO:0000313" key="4">
    <source>
        <dbReference type="EMBL" id="QDZ03062.1"/>
    </source>
</evidence>
<dbReference type="SUPFAM" id="SSF53613">
    <property type="entry name" value="Ribokinase-like"/>
    <property type="match status" value="1"/>
</dbReference>
<keyword evidence="5" id="KW-1185">Reference proteome</keyword>
<dbReference type="AlphaFoldDB" id="A0A5B8L5L2"/>
<evidence type="ECO:0000259" key="3">
    <source>
        <dbReference type="Pfam" id="PF00294"/>
    </source>
</evidence>
<name>A0A5B8L5L2_9HYPH</name>
<dbReference type="Pfam" id="PF00294">
    <property type="entry name" value="PfkB"/>
    <property type="match status" value="1"/>
</dbReference>
<dbReference type="GO" id="GO:0016301">
    <property type="term" value="F:kinase activity"/>
    <property type="evidence" value="ECO:0007669"/>
    <property type="project" value="UniProtKB-KW"/>
</dbReference>
<evidence type="ECO:0000256" key="2">
    <source>
        <dbReference type="ARBA" id="ARBA00022777"/>
    </source>
</evidence>
<keyword evidence="1" id="KW-0808">Transferase</keyword>
<evidence type="ECO:0000313" key="5">
    <source>
        <dbReference type="Proteomes" id="UP000321389"/>
    </source>
</evidence>
<organism evidence="4 5">
    <name type="scientific">Nitratireductor mangrovi</name>
    <dbReference type="NCBI Taxonomy" id="2599600"/>
    <lineage>
        <taxon>Bacteria</taxon>
        <taxon>Pseudomonadati</taxon>
        <taxon>Pseudomonadota</taxon>
        <taxon>Alphaproteobacteria</taxon>
        <taxon>Hyphomicrobiales</taxon>
        <taxon>Phyllobacteriaceae</taxon>
        <taxon>Nitratireductor</taxon>
    </lineage>
</organism>
<protein>
    <submittedName>
        <fullName evidence="4">Carbohydrate kinase</fullName>
    </submittedName>
</protein>
<dbReference type="Gene3D" id="3.40.1190.20">
    <property type="match status" value="1"/>
</dbReference>
<dbReference type="InterPro" id="IPR011611">
    <property type="entry name" value="PfkB_dom"/>
</dbReference>
<dbReference type="Proteomes" id="UP000321389">
    <property type="component" value="Chromosome"/>
</dbReference>